<gene>
    <name evidence="1" type="ORF">MLD38_024410</name>
</gene>
<name>A0ACB9NUW3_9MYRT</name>
<dbReference type="EMBL" id="CM042886">
    <property type="protein sequence ID" value="KAI4339467.1"/>
    <property type="molecule type" value="Genomic_DNA"/>
</dbReference>
<reference evidence="2" key="1">
    <citation type="journal article" date="2023" name="Front. Plant Sci.">
        <title>Chromosomal-level genome assembly of Melastoma candidum provides insights into trichome evolution.</title>
        <authorList>
            <person name="Zhong Y."/>
            <person name="Wu W."/>
            <person name="Sun C."/>
            <person name="Zou P."/>
            <person name="Liu Y."/>
            <person name="Dai S."/>
            <person name="Zhou R."/>
        </authorList>
    </citation>
    <scope>NUCLEOTIDE SEQUENCE [LARGE SCALE GENOMIC DNA]</scope>
</reference>
<dbReference type="Proteomes" id="UP001057402">
    <property type="component" value="Chromosome 7"/>
</dbReference>
<accession>A0ACB9NUW3</accession>
<proteinExistence type="predicted"/>
<sequence length="232" mass="25195">MTDLQFQSLFHALDPVCVLSQTLRSDGYHLHLIPEDDVFADAQVEPVTYTFVRGPRYDAYALLRESWLLKKHREQRLAEEIGRMGAPVTGLPPRKQVKFQNTAASRNFGFTKDAKVSNFGESGGVGGRKASWVVAQSVPDFSAVLRKENRRPAAENTLTPPSTKKGSPGMGSGWSAKGSKSAGAAEKRAGCAAARKSYANLEELRGSSVRAANLICSGPGDGKRRILGSRRF</sequence>
<organism evidence="1 2">
    <name type="scientific">Melastoma candidum</name>
    <dbReference type="NCBI Taxonomy" id="119954"/>
    <lineage>
        <taxon>Eukaryota</taxon>
        <taxon>Viridiplantae</taxon>
        <taxon>Streptophyta</taxon>
        <taxon>Embryophyta</taxon>
        <taxon>Tracheophyta</taxon>
        <taxon>Spermatophyta</taxon>
        <taxon>Magnoliopsida</taxon>
        <taxon>eudicotyledons</taxon>
        <taxon>Gunneridae</taxon>
        <taxon>Pentapetalae</taxon>
        <taxon>rosids</taxon>
        <taxon>malvids</taxon>
        <taxon>Myrtales</taxon>
        <taxon>Melastomataceae</taxon>
        <taxon>Melastomatoideae</taxon>
        <taxon>Melastomateae</taxon>
        <taxon>Melastoma</taxon>
    </lineage>
</organism>
<keyword evidence="2" id="KW-1185">Reference proteome</keyword>
<comment type="caution">
    <text evidence="1">The sequence shown here is derived from an EMBL/GenBank/DDBJ whole genome shotgun (WGS) entry which is preliminary data.</text>
</comment>
<evidence type="ECO:0000313" key="1">
    <source>
        <dbReference type="EMBL" id="KAI4339467.1"/>
    </source>
</evidence>
<protein>
    <submittedName>
        <fullName evidence="1">Uncharacterized protein</fullName>
    </submittedName>
</protein>
<evidence type="ECO:0000313" key="2">
    <source>
        <dbReference type="Proteomes" id="UP001057402"/>
    </source>
</evidence>